<feature type="compositionally biased region" description="Basic and acidic residues" evidence="1">
    <location>
        <begin position="64"/>
        <end position="73"/>
    </location>
</feature>
<evidence type="ECO:0000256" key="1">
    <source>
        <dbReference type="SAM" id="MobiDB-lite"/>
    </source>
</evidence>
<feature type="compositionally biased region" description="Polar residues" evidence="1">
    <location>
        <begin position="142"/>
        <end position="169"/>
    </location>
</feature>
<feature type="signal peptide" evidence="2">
    <location>
        <begin position="1"/>
        <end position="20"/>
    </location>
</feature>
<feature type="compositionally biased region" description="Basic and acidic residues" evidence="1">
    <location>
        <begin position="93"/>
        <end position="105"/>
    </location>
</feature>
<feature type="region of interest" description="Disordered" evidence="1">
    <location>
        <begin position="93"/>
        <end position="114"/>
    </location>
</feature>
<evidence type="ECO:0000256" key="2">
    <source>
        <dbReference type="SAM" id="SignalP"/>
    </source>
</evidence>
<accession>A0A0D2IGN3</accession>
<feature type="region of interest" description="Disordered" evidence="1">
    <location>
        <begin position="330"/>
        <end position="349"/>
    </location>
</feature>
<feature type="compositionally biased region" description="Low complexity" evidence="1">
    <location>
        <begin position="291"/>
        <end position="309"/>
    </location>
</feature>
<organism evidence="3 4">
    <name type="scientific">Fonsecaea multimorphosa CBS 102226</name>
    <dbReference type="NCBI Taxonomy" id="1442371"/>
    <lineage>
        <taxon>Eukaryota</taxon>
        <taxon>Fungi</taxon>
        <taxon>Dikarya</taxon>
        <taxon>Ascomycota</taxon>
        <taxon>Pezizomycotina</taxon>
        <taxon>Eurotiomycetes</taxon>
        <taxon>Chaetothyriomycetidae</taxon>
        <taxon>Chaetothyriales</taxon>
        <taxon>Herpotrichiellaceae</taxon>
        <taxon>Fonsecaea</taxon>
    </lineage>
</organism>
<dbReference type="VEuPathDB" id="FungiDB:Z520_07999"/>
<feature type="chain" id="PRO_5002244492" evidence="2">
    <location>
        <begin position="21"/>
        <end position="349"/>
    </location>
</feature>
<dbReference type="OrthoDB" id="3926760at2759"/>
<dbReference type="GeneID" id="27713745"/>
<feature type="region of interest" description="Disordered" evidence="1">
    <location>
        <begin position="44"/>
        <end position="73"/>
    </location>
</feature>
<proteinExistence type="predicted"/>
<gene>
    <name evidence="3" type="ORF">Z520_07999</name>
</gene>
<evidence type="ECO:0000313" key="3">
    <source>
        <dbReference type="EMBL" id="KIX96221.1"/>
    </source>
</evidence>
<feature type="compositionally biased region" description="Polar residues" evidence="1">
    <location>
        <begin position="331"/>
        <end position="349"/>
    </location>
</feature>
<dbReference type="EMBL" id="KN848078">
    <property type="protein sequence ID" value="KIX96221.1"/>
    <property type="molecule type" value="Genomic_DNA"/>
</dbReference>
<keyword evidence="4" id="KW-1185">Reference proteome</keyword>
<dbReference type="Proteomes" id="UP000053411">
    <property type="component" value="Unassembled WGS sequence"/>
</dbReference>
<sequence length="349" mass="38387">MPPVGIIITVTVLVAASIAAYENPQVRAWIDRTRHKIAMGLHSLGDEIGPRPRPRRTSTDVSMQEEKGELAEERRRQAIADIMERGRIMEERRKRRRLADQDKETPSSPTFDTLVDQDGILLQPAQDQQPVAAAHSSGVEPSAQSATLRQRPSLSHQEQPPASIHQSTDAPFPATLLDETQLNPFESRYEREMREAWNLPLPERPIQLLSSHASESLIELTPTTEGVPDPDFSIPSADYLRRPLERSEYFSAADSNSTHTLSEHESQASFPVQSTYLDAPRNAVANRSPLNATPPASSTSSIAGSASNIHASEAEDSSEDILSDFADGIRTPSSAWTDVDSTVSGDFHL</sequence>
<keyword evidence="2" id="KW-0732">Signal</keyword>
<dbReference type="RefSeq" id="XP_016630344.1">
    <property type="nucleotide sequence ID" value="XM_016778496.1"/>
</dbReference>
<feature type="region of interest" description="Disordered" evidence="1">
    <location>
        <begin position="285"/>
        <end position="325"/>
    </location>
</feature>
<dbReference type="AlphaFoldDB" id="A0A0D2IGN3"/>
<protein>
    <submittedName>
        <fullName evidence="3">Uncharacterized protein</fullName>
    </submittedName>
</protein>
<evidence type="ECO:0000313" key="4">
    <source>
        <dbReference type="Proteomes" id="UP000053411"/>
    </source>
</evidence>
<reference evidence="3 4" key="1">
    <citation type="submission" date="2015-01" db="EMBL/GenBank/DDBJ databases">
        <title>The Genome Sequence of Fonsecaea multimorphosa CBS 102226.</title>
        <authorList>
            <consortium name="The Broad Institute Genomics Platform"/>
            <person name="Cuomo C."/>
            <person name="de Hoog S."/>
            <person name="Gorbushina A."/>
            <person name="Stielow B."/>
            <person name="Teixiera M."/>
            <person name="Abouelleil A."/>
            <person name="Chapman S.B."/>
            <person name="Priest M."/>
            <person name="Young S.K."/>
            <person name="Wortman J."/>
            <person name="Nusbaum C."/>
            <person name="Birren B."/>
        </authorList>
    </citation>
    <scope>NUCLEOTIDE SEQUENCE [LARGE SCALE GENOMIC DNA]</scope>
    <source>
        <strain evidence="3 4">CBS 102226</strain>
    </source>
</reference>
<feature type="region of interest" description="Disordered" evidence="1">
    <location>
        <begin position="127"/>
        <end position="169"/>
    </location>
</feature>
<name>A0A0D2IGN3_9EURO</name>